<gene>
    <name evidence="2" type="ORF">Poly51_09480</name>
</gene>
<keyword evidence="3" id="KW-1185">Reference proteome</keyword>
<keyword evidence="1" id="KW-0812">Transmembrane</keyword>
<dbReference type="Proteomes" id="UP000318288">
    <property type="component" value="Unassembled WGS sequence"/>
</dbReference>
<dbReference type="EMBL" id="SJPW01000001">
    <property type="protein sequence ID" value="TWU60668.1"/>
    <property type="molecule type" value="Genomic_DNA"/>
</dbReference>
<dbReference type="AlphaFoldDB" id="A0A5C6FGV7"/>
<keyword evidence="1" id="KW-0472">Membrane</keyword>
<keyword evidence="1" id="KW-1133">Transmembrane helix</keyword>
<protein>
    <recommendedName>
        <fullName evidence="4">PepSY-associated TM helix</fullName>
    </recommendedName>
</protein>
<evidence type="ECO:0000256" key="1">
    <source>
        <dbReference type="SAM" id="Phobius"/>
    </source>
</evidence>
<comment type="caution">
    <text evidence="2">The sequence shown here is derived from an EMBL/GenBank/DDBJ whole genome shotgun (WGS) entry which is preliminary data.</text>
</comment>
<evidence type="ECO:0000313" key="2">
    <source>
        <dbReference type="EMBL" id="TWU60668.1"/>
    </source>
</evidence>
<accession>A0A5C6FGV7</accession>
<proteinExistence type="predicted"/>
<evidence type="ECO:0008006" key="4">
    <source>
        <dbReference type="Google" id="ProtNLM"/>
    </source>
</evidence>
<reference evidence="2 3" key="1">
    <citation type="submission" date="2019-02" db="EMBL/GenBank/DDBJ databases">
        <title>Deep-cultivation of Planctomycetes and their phenomic and genomic characterization uncovers novel biology.</title>
        <authorList>
            <person name="Wiegand S."/>
            <person name="Jogler M."/>
            <person name="Boedeker C."/>
            <person name="Pinto D."/>
            <person name="Vollmers J."/>
            <person name="Rivas-Marin E."/>
            <person name="Kohn T."/>
            <person name="Peeters S.H."/>
            <person name="Heuer A."/>
            <person name="Rast P."/>
            <person name="Oberbeckmann S."/>
            <person name="Bunk B."/>
            <person name="Jeske O."/>
            <person name="Meyerdierks A."/>
            <person name="Storesund J.E."/>
            <person name="Kallscheuer N."/>
            <person name="Luecker S."/>
            <person name="Lage O.M."/>
            <person name="Pohl T."/>
            <person name="Merkel B.J."/>
            <person name="Hornburger P."/>
            <person name="Mueller R.-W."/>
            <person name="Bruemmer F."/>
            <person name="Labrenz M."/>
            <person name="Spormann A.M."/>
            <person name="Op Den Camp H."/>
            <person name="Overmann J."/>
            <person name="Amann R."/>
            <person name="Jetten M.S.M."/>
            <person name="Mascher T."/>
            <person name="Medema M.H."/>
            <person name="Devos D.P."/>
            <person name="Kaster A.-K."/>
            <person name="Ovreas L."/>
            <person name="Rohde M."/>
            <person name="Galperin M.Y."/>
            <person name="Jogler C."/>
        </authorList>
    </citation>
    <scope>NUCLEOTIDE SEQUENCE [LARGE SCALE GENOMIC DNA]</scope>
    <source>
        <strain evidence="2 3">Poly51</strain>
    </source>
</reference>
<evidence type="ECO:0000313" key="3">
    <source>
        <dbReference type="Proteomes" id="UP000318288"/>
    </source>
</evidence>
<organism evidence="2 3">
    <name type="scientific">Rubripirellula tenax</name>
    <dbReference type="NCBI Taxonomy" id="2528015"/>
    <lineage>
        <taxon>Bacteria</taxon>
        <taxon>Pseudomonadati</taxon>
        <taxon>Planctomycetota</taxon>
        <taxon>Planctomycetia</taxon>
        <taxon>Pirellulales</taxon>
        <taxon>Pirellulaceae</taxon>
        <taxon>Rubripirellula</taxon>
    </lineage>
</organism>
<dbReference type="RefSeq" id="WP_146454630.1">
    <property type="nucleotide sequence ID" value="NZ_SJPW01000001.1"/>
</dbReference>
<sequence length="136" mass="14726">MTSKAKTETLAESESTKRKRRTRFTMVLRRVHLYAGLFLLPWVFLYGITGAMLNHYGLFTDSNIVSVPSSTLADSALENFPSADAPGDQVMEQLRIASPGNALRGVRLGFRVSSEFGQGACVRRTATARLGAASGA</sequence>
<dbReference type="OrthoDB" id="213240at2"/>
<feature type="transmembrane region" description="Helical" evidence="1">
    <location>
        <begin position="31"/>
        <end position="53"/>
    </location>
</feature>
<name>A0A5C6FGV7_9BACT</name>